<proteinExistence type="predicted"/>
<gene>
    <name evidence="1" type="ORF">CLV99_0485</name>
</gene>
<evidence type="ECO:0000313" key="2">
    <source>
        <dbReference type="Proteomes" id="UP000295292"/>
    </source>
</evidence>
<evidence type="ECO:0000313" key="1">
    <source>
        <dbReference type="EMBL" id="TDQ79054.1"/>
    </source>
</evidence>
<dbReference type="Proteomes" id="UP000295292">
    <property type="component" value="Unassembled WGS sequence"/>
</dbReference>
<dbReference type="OrthoDB" id="980713at2"/>
<comment type="caution">
    <text evidence="1">The sequence shown here is derived from an EMBL/GenBank/DDBJ whole genome shotgun (WGS) entry which is preliminary data.</text>
</comment>
<dbReference type="RefSeq" id="WP_133582872.1">
    <property type="nucleotide sequence ID" value="NZ_SNYV01000011.1"/>
</dbReference>
<dbReference type="EMBL" id="SNYV01000011">
    <property type="protein sequence ID" value="TDQ79054.1"/>
    <property type="molecule type" value="Genomic_DNA"/>
</dbReference>
<keyword evidence="2" id="KW-1185">Reference proteome</keyword>
<name>A0A4R6WG37_9SPHI</name>
<dbReference type="AlphaFoldDB" id="A0A4R6WG37"/>
<accession>A0A4R6WG37</accession>
<organism evidence="1 2">
    <name type="scientific">Sphingobacterium yanglingense</name>
    <dbReference type="NCBI Taxonomy" id="1437280"/>
    <lineage>
        <taxon>Bacteria</taxon>
        <taxon>Pseudomonadati</taxon>
        <taxon>Bacteroidota</taxon>
        <taxon>Sphingobacteriia</taxon>
        <taxon>Sphingobacteriales</taxon>
        <taxon>Sphingobacteriaceae</taxon>
        <taxon>Sphingobacterium</taxon>
    </lineage>
</organism>
<sequence>MFLLSLIRFPVDVPISNIQQWVRSLFITILTFSVMVSCTDVTDTFNSRELISSTGERIYINTLSWGITDDTQHTIVTKDKTRLMERKDTLGTIKGLSPFMYRFVNDSLTIYSRESNKAKLDEGFESIHVSYRYLKNSDYMDITNKALRGIERLRYLP</sequence>
<reference evidence="1 2" key="1">
    <citation type="submission" date="2019-03" db="EMBL/GenBank/DDBJ databases">
        <title>Genomic Encyclopedia of Archaeal and Bacterial Type Strains, Phase II (KMG-II): from individual species to whole genera.</title>
        <authorList>
            <person name="Goeker M."/>
        </authorList>
    </citation>
    <scope>NUCLEOTIDE SEQUENCE [LARGE SCALE GENOMIC DNA]</scope>
    <source>
        <strain evidence="1 2">DSM 28353</strain>
    </source>
</reference>
<protein>
    <submittedName>
        <fullName evidence="1">Uncharacterized protein</fullName>
    </submittedName>
</protein>